<accession>A0ABR0JXQ7</accession>
<organism evidence="6 7">
    <name type="scientific">Lithohypha guttulata</name>
    <dbReference type="NCBI Taxonomy" id="1690604"/>
    <lineage>
        <taxon>Eukaryota</taxon>
        <taxon>Fungi</taxon>
        <taxon>Dikarya</taxon>
        <taxon>Ascomycota</taxon>
        <taxon>Pezizomycotina</taxon>
        <taxon>Eurotiomycetes</taxon>
        <taxon>Chaetothyriomycetidae</taxon>
        <taxon>Chaetothyriales</taxon>
        <taxon>Trichomeriaceae</taxon>
        <taxon>Lithohypha</taxon>
    </lineage>
</organism>
<feature type="domain" description="Fungal lipase-type" evidence="5">
    <location>
        <begin position="102"/>
        <end position="252"/>
    </location>
</feature>
<dbReference type="InterPro" id="IPR029058">
    <property type="entry name" value="AB_hydrolase_fold"/>
</dbReference>
<evidence type="ECO:0000313" key="6">
    <source>
        <dbReference type="EMBL" id="KAK5079530.1"/>
    </source>
</evidence>
<dbReference type="PANTHER" id="PTHR45856:SF24">
    <property type="entry name" value="FUNGAL LIPASE-LIKE DOMAIN-CONTAINING PROTEIN"/>
    <property type="match status" value="1"/>
</dbReference>
<comment type="catalytic activity">
    <reaction evidence="3">
        <text>a monoacylglycerol + H2O = glycerol + a fatty acid + H(+)</text>
        <dbReference type="Rhea" id="RHEA:15245"/>
        <dbReference type="ChEBI" id="CHEBI:15377"/>
        <dbReference type="ChEBI" id="CHEBI:15378"/>
        <dbReference type="ChEBI" id="CHEBI:17408"/>
        <dbReference type="ChEBI" id="CHEBI:17754"/>
        <dbReference type="ChEBI" id="CHEBI:28868"/>
    </reaction>
</comment>
<comment type="catalytic activity">
    <reaction evidence="2">
        <text>a diacylglycerol + H2O = a monoacylglycerol + a fatty acid + H(+)</text>
        <dbReference type="Rhea" id="RHEA:32731"/>
        <dbReference type="ChEBI" id="CHEBI:15377"/>
        <dbReference type="ChEBI" id="CHEBI:15378"/>
        <dbReference type="ChEBI" id="CHEBI:17408"/>
        <dbReference type="ChEBI" id="CHEBI:18035"/>
        <dbReference type="ChEBI" id="CHEBI:28868"/>
    </reaction>
</comment>
<sequence>MPENRDMIFVGFRGTWGHPSIRGADIGENGPIGIRQSSWFSRIFNYVADKLAPSNYGLADFYNDATLTRIPYQPGTVWKLYSYWGSLILERTQGASNFCAWPRKVAAYWVSRPYNKPVTERQNGHVHLGFWSLWASPEGFAGYDSCGSLSNDSEHHRILEKVLQAVSRAERENRKTEIFVAGHSLGGAVSCFAALDIGAKLKDNFKNVSIFHATFGAPPVGTKAFADYFDQEMRGHQSFAISHCRDMIPQCFAWCGSKWYLGWLGWWGDWSGVGEKKVIYRLGDQVEGTKQVGLKDKIIFGGIGALILGTLFLSSLFAIPASTVWYLRHRNFFKSKENPPANWSTTQRESDPLIGNDVGLHYHSLQRYIDFLEDDDVFNAPVGQDGNIPHAGDE</sequence>
<evidence type="ECO:0000256" key="4">
    <source>
        <dbReference type="SAM" id="Phobius"/>
    </source>
</evidence>
<dbReference type="EMBL" id="JAVRRG010000189">
    <property type="protein sequence ID" value="KAK5079530.1"/>
    <property type="molecule type" value="Genomic_DNA"/>
</dbReference>
<evidence type="ECO:0000256" key="3">
    <source>
        <dbReference type="ARBA" id="ARBA00048461"/>
    </source>
</evidence>
<gene>
    <name evidence="6" type="ORF">LTR24_009191</name>
</gene>
<dbReference type="Pfam" id="PF01764">
    <property type="entry name" value="Lipase_3"/>
    <property type="match status" value="1"/>
</dbReference>
<dbReference type="InterPro" id="IPR002921">
    <property type="entry name" value="Fungal_lipase-type"/>
</dbReference>
<feature type="transmembrane region" description="Helical" evidence="4">
    <location>
        <begin position="298"/>
        <end position="327"/>
    </location>
</feature>
<dbReference type="PANTHER" id="PTHR45856">
    <property type="entry name" value="ALPHA/BETA-HYDROLASES SUPERFAMILY PROTEIN"/>
    <property type="match status" value="1"/>
</dbReference>
<keyword evidence="4" id="KW-0812">Transmembrane</keyword>
<comment type="caution">
    <text evidence="6">The sequence shown here is derived from an EMBL/GenBank/DDBJ whole genome shotgun (WGS) entry which is preliminary data.</text>
</comment>
<name>A0ABR0JXQ7_9EURO</name>
<keyword evidence="7" id="KW-1185">Reference proteome</keyword>
<keyword evidence="4" id="KW-1133">Transmembrane helix</keyword>
<evidence type="ECO:0000313" key="7">
    <source>
        <dbReference type="Proteomes" id="UP001345013"/>
    </source>
</evidence>
<keyword evidence="4" id="KW-0472">Membrane</keyword>
<dbReference type="Gene3D" id="3.40.50.1820">
    <property type="entry name" value="alpha/beta hydrolase"/>
    <property type="match status" value="1"/>
</dbReference>
<dbReference type="CDD" id="cd00519">
    <property type="entry name" value="Lipase_3"/>
    <property type="match status" value="1"/>
</dbReference>
<evidence type="ECO:0000256" key="2">
    <source>
        <dbReference type="ARBA" id="ARBA00047591"/>
    </source>
</evidence>
<evidence type="ECO:0000256" key="1">
    <source>
        <dbReference type="ARBA" id="ARBA00043996"/>
    </source>
</evidence>
<proteinExistence type="inferred from homology"/>
<dbReference type="Proteomes" id="UP001345013">
    <property type="component" value="Unassembled WGS sequence"/>
</dbReference>
<reference evidence="6 7" key="1">
    <citation type="submission" date="2023-08" db="EMBL/GenBank/DDBJ databases">
        <title>Black Yeasts Isolated from many extreme environments.</title>
        <authorList>
            <person name="Coleine C."/>
            <person name="Stajich J.E."/>
            <person name="Selbmann L."/>
        </authorList>
    </citation>
    <scope>NUCLEOTIDE SEQUENCE [LARGE SCALE GENOMIC DNA]</scope>
    <source>
        <strain evidence="6 7">CCFEE 5885</strain>
    </source>
</reference>
<comment type="similarity">
    <text evidence="1">Belongs to the AB hydrolase superfamily. Lipase family. Class 3 subfamily.</text>
</comment>
<protein>
    <recommendedName>
        <fullName evidence="5">Fungal lipase-type domain-containing protein</fullName>
    </recommendedName>
</protein>
<dbReference type="SUPFAM" id="SSF53474">
    <property type="entry name" value="alpha/beta-Hydrolases"/>
    <property type="match status" value="1"/>
</dbReference>
<evidence type="ECO:0000259" key="5">
    <source>
        <dbReference type="Pfam" id="PF01764"/>
    </source>
</evidence>
<dbReference type="InterPro" id="IPR051218">
    <property type="entry name" value="Sec_MonoDiacylglyc_Lipase"/>
</dbReference>